<protein>
    <submittedName>
        <fullName evidence="2">YcaO-like family protein</fullName>
    </submittedName>
</protein>
<organism evidence="2 3">
    <name type="scientific">Vallitalea guaymasensis</name>
    <dbReference type="NCBI Taxonomy" id="1185412"/>
    <lineage>
        <taxon>Bacteria</taxon>
        <taxon>Bacillati</taxon>
        <taxon>Bacillota</taxon>
        <taxon>Clostridia</taxon>
        <taxon>Lachnospirales</taxon>
        <taxon>Vallitaleaceae</taxon>
        <taxon>Vallitalea</taxon>
    </lineage>
</organism>
<gene>
    <name evidence="2" type="ORF">HYG85_03820</name>
</gene>
<dbReference type="InterPro" id="IPR003776">
    <property type="entry name" value="YcaO-like_dom"/>
</dbReference>
<keyword evidence="3" id="KW-1185">Reference proteome</keyword>
<reference evidence="2 3" key="1">
    <citation type="submission" date="2020-07" db="EMBL/GenBank/DDBJ databases">
        <title>Vallitalea guaymasensis genome.</title>
        <authorList>
            <person name="Postec A."/>
        </authorList>
    </citation>
    <scope>NUCLEOTIDE SEQUENCE [LARGE SCALE GENOMIC DNA]</scope>
    <source>
        <strain evidence="2 3">Ra1766G1</strain>
    </source>
</reference>
<dbReference type="PANTHER" id="PTHR37809:SF1">
    <property type="entry name" value="RIBOSOMAL PROTEIN S12 METHYLTHIOTRANSFERASE ACCESSORY FACTOR YCAO"/>
    <property type="match status" value="1"/>
</dbReference>
<dbReference type="Gene3D" id="3.30.40.250">
    <property type="match status" value="1"/>
</dbReference>
<dbReference type="Gene3D" id="3.30.1330.230">
    <property type="match status" value="1"/>
</dbReference>
<proteinExistence type="predicted"/>
<dbReference type="Proteomes" id="UP000677305">
    <property type="component" value="Chromosome"/>
</dbReference>
<evidence type="ECO:0000313" key="2">
    <source>
        <dbReference type="EMBL" id="QUH28088.1"/>
    </source>
</evidence>
<dbReference type="KEGG" id="vgu:HYG85_03820"/>
<dbReference type="RefSeq" id="WP_212692357.1">
    <property type="nucleotide sequence ID" value="NZ_CP058561.1"/>
</dbReference>
<dbReference type="NCBIfam" id="TIGR00702">
    <property type="entry name" value="YcaO-type kinase domain"/>
    <property type="match status" value="1"/>
</dbReference>
<name>A0A8J8SAV0_9FIRM</name>
<dbReference type="Pfam" id="PF02624">
    <property type="entry name" value="YcaO"/>
    <property type="match status" value="1"/>
</dbReference>
<sequence length="608" mass="70394">MSLEHKKHFKEVSPTETVTKLKNILSELGIETEETWSEESFVETYSLRLTFKGTTIGTNGKGITREYALASAYGELFERYQNNLLGIIISKKESGSDFYEAPDEKIVTAEEIVSYDNSLMNLYFSNRSKKDTSIKEKAKAFKSTQKMDLLKHNLENRYIVVPFYSMRDEKIVYLPRGTCRRFYGSNGMCAGNTPAEALVQGLSEIIERVVQKKLFLEKPTLPDVPDDYIKRYPYIDKMYAKLKEQEDYYVTLKDCSFGGKYPVAALVIVEKNTGNYGVKLGCHPDFGVAMERAFTEATQGNDIFTYAQRSHIDFSNLDSSNSMNIYNSYKLGVGQYPYQLFGNKPTYEFVPLKDVSSMSNQEILNYWVTDIINDGYDVLIRDVSNLGFPSYYIVIPGLSEMWEDKDVIFRAYNTRFFISPLVANPTKINRSNTKYIIATMEFFMNCVLENTMESYCKFTEDWPCENFGCDTRFFVVMCHVINEEFSIAAEKMKYIVNMAQRASIPKDQFKFYKGMYNYFVAMSQIHDHNKVLEYLRVFYSEDTCKKLDNLFCVPKQVMVKLFVPKSTDSPKLQEVKDSYKQCQEIIHKLHSAQIKNPINQKDIYELFA</sequence>
<feature type="domain" description="YcaO" evidence="1">
    <location>
        <begin position="60"/>
        <end position="401"/>
    </location>
</feature>
<dbReference type="AlphaFoldDB" id="A0A8J8SAV0"/>
<dbReference type="EMBL" id="CP058561">
    <property type="protein sequence ID" value="QUH28088.1"/>
    <property type="molecule type" value="Genomic_DNA"/>
</dbReference>
<evidence type="ECO:0000259" key="1">
    <source>
        <dbReference type="PROSITE" id="PS51664"/>
    </source>
</evidence>
<evidence type="ECO:0000313" key="3">
    <source>
        <dbReference type="Proteomes" id="UP000677305"/>
    </source>
</evidence>
<accession>A0A8J8SAV0</accession>
<dbReference type="Gene3D" id="3.30.160.660">
    <property type="match status" value="1"/>
</dbReference>
<dbReference type="PANTHER" id="PTHR37809">
    <property type="entry name" value="RIBOSOMAL PROTEIN S12 METHYLTHIOTRANSFERASE ACCESSORY FACTOR YCAO"/>
    <property type="match status" value="1"/>
</dbReference>
<dbReference type="PROSITE" id="PS51664">
    <property type="entry name" value="YCAO"/>
    <property type="match status" value="1"/>
</dbReference>